<keyword evidence="2" id="KW-1185">Reference proteome</keyword>
<dbReference type="EMBL" id="LR593887">
    <property type="protein sequence ID" value="VTS07776.1"/>
    <property type="molecule type" value="Genomic_DNA"/>
</dbReference>
<dbReference type="Proteomes" id="UP000464378">
    <property type="component" value="Chromosome"/>
</dbReference>
<dbReference type="InParanoid" id="A0A6C2YUA9"/>
<dbReference type="KEGG" id="tim:GMBLW1_39830"/>
<gene>
    <name evidence="1" type="ORF">GMBLW1_39830</name>
</gene>
<dbReference type="AlphaFoldDB" id="A0A6C2YUA9"/>
<sequence length="153" mass="16666">MVQVRELLLKQPVLRTTSKGLQLVKLVDRVHITLADDLAHHGVALVRILEHPFVHPAVVLCLVLLDLSAGGDDLAALDECYSGFLLECGNDAGFGETPGHIEGVTNFLSDQALCRLVERQSEFHLVGERIESGRITTGDGRVFRESLEAGESL</sequence>
<protein>
    <submittedName>
        <fullName evidence="1">Uncharacterized protein</fullName>
    </submittedName>
</protein>
<reference evidence="1" key="1">
    <citation type="submission" date="2019-04" db="EMBL/GenBank/DDBJ databases">
        <authorList>
            <consortium name="Science for Life Laboratories"/>
        </authorList>
    </citation>
    <scope>NUCLEOTIDE SEQUENCE</scope>
    <source>
        <strain evidence="1">MBLW1</strain>
    </source>
</reference>
<accession>A0A6C2YUA9</accession>
<evidence type="ECO:0000313" key="2">
    <source>
        <dbReference type="Proteomes" id="UP000464378"/>
    </source>
</evidence>
<name>A0A6C2YUA9_9BACT</name>
<dbReference type="EMBL" id="LR586016">
    <property type="protein sequence ID" value="VIP05210.1"/>
    <property type="molecule type" value="Genomic_DNA"/>
</dbReference>
<evidence type="ECO:0000313" key="1">
    <source>
        <dbReference type="EMBL" id="VIP05210.1"/>
    </source>
</evidence>
<organism evidence="1">
    <name type="scientific">Tuwongella immobilis</name>
    <dbReference type="NCBI Taxonomy" id="692036"/>
    <lineage>
        <taxon>Bacteria</taxon>
        <taxon>Pseudomonadati</taxon>
        <taxon>Planctomycetota</taxon>
        <taxon>Planctomycetia</taxon>
        <taxon>Gemmatales</taxon>
        <taxon>Gemmataceae</taxon>
        <taxon>Tuwongella</taxon>
    </lineage>
</organism>
<proteinExistence type="predicted"/>